<reference evidence="20 21" key="1">
    <citation type="submission" date="2024-03" db="EMBL/GenBank/DDBJ databases">
        <authorList>
            <person name="Gkanogiannis A."/>
            <person name="Becerra Lopez-Lavalle L."/>
        </authorList>
    </citation>
    <scope>NUCLEOTIDE SEQUENCE [LARGE SCALE GENOMIC DNA]</scope>
</reference>
<dbReference type="InterPro" id="IPR050528">
    <property type="entry name" value="L-type_Lectin-RKs"/>
</dbReference>
<feature type="binding site" evidence="15">
    <location>
        <position position="393"/>
    </location>
    <ligand>
        <name>ATP</name>
        <dbReference type="ChEBI" id="CHEBI:30616"/>
    </ligand>
</feature>
<evidence type="ECO:0000256" key="1">
    <source>
        <dbReference type="ARBA" id="ARBA00004479"/>
    </source>
</evidence>
<dbReference type="InterPro" id="IPR000719">
    <property type="entry name" value="Prot_kinase_dom"/>
</dbReference>
<dbReference type="Proteomes" id="UP001642487">
    <property type="component" value="Chromosome 5"/>
</dbReference>
<dbReference type="InterPro" id="IPR011009">
    <property type="entry name" value="Kinase-like_dom_sf"/>
</dbReference>
<keyword evidence="7 18" id="KW-0732">Signal</keyword>
<evidence type="ECO:0000256" key="4">
    <source>
        <dbReference type="ARBA" id="ARBA00010217"/>
    </source>
</evidence>
<dbReference type="Gene3D" id="3.30.200.20">
    <property type="entry name" value="Phosphorylase Kinase, domain 1"/>
    <property type="match status" value="1"/>
</dbReference>
<name>A0ABP0YV44_9ROSI</name>
<dbReference type="PROSITE" id="PS00108">
    <property type="entry name" value="PROTEIN_KINASE_ST"/>
    <property type="match status" value="1"/>
</dbReference>
<evidence type="ECO:0000256" key="2">
    <source>
        <dbReference type="ARBA" id="ARBA00007606"/>
    </source>
</evidence>
<evidence type="ECO:0000256" key="5">
    <source>
        <dbReference type="ARBA" id="ARBA00022679"/>
    </source>
</evidence>
<evidence type="ECO:0000256" key="8">
    <source>
        <dbReference type="ARBA" id="ARBA00022734"/>
    </source>
</evidence>
<evidence type="ECO:0000313" key="20">
    <source>
        <dbReference type="EMBL" id="CAK9323381.1"/>
    </source>
</evidence>
<dbReference type="Gene3D" id="2.60.120.200">
    <property type="match status" value="1"/>
</dbReference>
<keyword evidence="10" id="KW-0418">Kinase</keyword>
<dbReference type="PANTHER" id="PTHR27007">
    <property type="match status" value="1"/>
</dbReference>
<dbReference type="SUPFAM" id="SSF56112">
    <property type="entry name" value="Protein kinase-like (PK-like)"/>
    <property type="match status" value="1"/>
</dbReference>
<accession>A0ABP0YV44</accession>
<dbReference type="PROSITE" id="PS00107">
    <property type="entry name" value="PROTEIN_KINASE_ATP"/>
    <property type="match status" value="1"/>
</dbReference>
<keyword evidence="14" id="KW-0675">Receptor</keyword>
<evidence type="ECO:0000256" key="14">
    <source>
        <dbReference type="ARBA" id="ARBA00023170"/>
    </source>
</evidence>
<dbReference type="InterPro" id="IPR017441">
    <property type="entry name" value="Protein_kinase_ATP_BS"/>
</dbReference>
<dbReference type="CDD" id="cd06899">
    <property type="entry name" value="lectin_legume_LecRK_Arcelin_ConA"/>
    <property type="match status" value="1"/>
</dbReference>
<evidence type="ECO:0000256" key="18">
    <source>
        <dbReference type="SAM" id="SignalP"/>
    </source>
</evidence>
<evidence type="ECO:0000256" key="3">
    <source>
        <dbReference type="ARBA" id="ARBA00008536"/>
    </source>
</evidence>
<sequence>MGVSLACLLMFFFCVAALCVQASFVYHGFNNSNLVLSQEASIEPSGLLRLTNSSQYVIGHAFNPDSHQMLDKSSEPVSQVFSFSTTFVFAIVPSSFGAPAGHGLAFVIAPSTQFPGAGSEHYLGLFNSSNNGDPSNHIFAVEFDTVNGHDDPTNSKGNHVGINKNGVLSNASESAEYSNYGSEVKKEVYLDSGDPIQAWIEYDHHRKLLNVTIAPADVNRPTEPLISHPINWNSVLIENMFVGFSASTGKETSFHYISGWSFAINGSAPSLDVSRLPKPPKVEIPPPQFPIPPKVEILPPSSSAFNPLVTVLVPILSAITFMGILFLASVFRRSLRGENLEEWERDCPHRFGYRDLYIATKGFKDSELVGSGGFGSVYRGVLPSTGSEVAVKKVTRNSSQGMREFAAEIESLGRLRHKNLVNLQGWCKKKNDLLLVYDYVPNGSLDSILYHPKDNFVLNWEQRMNILKGVAGGLLYLHEEWERVVIHRDIKPSNVLIDIDMNARLSDFGLARLYDHDQISHTTSVVGTIGYISPELARTGKASKTTDVFAYGVLILEVACGRRPLESDIFILVDWVMECHERGRILDAADPKLNSVYDIVEMEMVLQLGLLCSHYKPESRPTMRQVTRFLNGEDQILSFDPSPPYSQLPFQSNSGFTQFIPPSSPTSSTSFVTSTSIDLGR</sequence>
<evidence type="ECO:0000256" key="6">
    <source>
        <dbReference type="ARBA" id="ARBA00022692"/>
    </source>
</evidence>
<dbReference type="SUPFAM" id="SSF49899">
    <property type="entry name" value="Concanavalin A-like lectins/glucanases"/>
    <property type="match status" value="1"/>
</dbReference>
<dbReference type="CDD" id="cd14066">
    <property type="entry name" value="STKc_IRAK"/>
    <property type="match status" value="1"/>
</dbReference>
<comment type="subcellular location">
    <subcellularLocation>
        <location evidence="1">Membrane</location>
        <topology evidence="1">Single-pass type I membrane protein</topology>
    </subcellularLocation>
</comment>
<evidence type="ECO:0000256" key="17">
    <source>
        <dbReference type="SAM" id="Phobius"/>
    </source>
</evidence>
<feature type="transmembrane region" description="Helical" evidence="17">
    <location>
        <begin position="308"/>
        <end position="331"/>
    </location>
</feature>
<evidence type="ECO:0000256" key="15">
    <source>
        <dbReference type="PROSITE-ProRule" id="PRU10141"/>
    </source>
</evidence>
<keyword evidence="21" id="KW-1185">Reference proteome</keyword>
<keyword evidence="5" id="KW-0808">Transferase</keyword>
<dbReference type="InterPro" id="IPR001220">
    <property type="entry name" value="Legume_lectin_dom"/>
</dbReference>
<feature type="signal peptide" evidence="18">
    <location>
        <begin position="1"/>
        <end position="22"/>
    </location>
</feature>
<dbReference type="Gene3D" id="1.10.510.10">
    <property type="entry name" value="Transferase(Phosphotransferase) domain 1"/>
    <property type="match status" value="1"/>
</dbReference>
<dbReference type="PROSITE" id="PS50011">
    <property type="entry name" value="PROTEIN_KINASE_DOM"/>
    <property type="match status" value="1"/>
</dbReference>
<feature type="chain" id="PRO_5045984342" description="Protein kinase domain-containing protein" evidence="18">
    <location>
        <begin position="23"/>
        <end position="681"/>
    </location>
</feature>
<dbReference type="Pfam" id="PF00069">
    <property type="entry name" value="Pkinase"/>
    <property type="match status" value="1"/>
</dbReference>
<gene>
    <name evidence="20" type="ORF">CITCOLO1_LOCUS15563</name>
</gene>
<evidence type="ECO:0000256" key="9">
    <source>
        <dbReference type="ARBA" id="ARBA00022741"/>
    </source>
</evidence>
<feature type="domain" description="Protein kinase" evidence="19">
    <location>
        <begin position="363"/>
        <end position="637"/>
    </location>
</feature>
<dbReference type="EMBL" id="OZ021739">
    <property type="protein sequence ID" value="CAK9323381.1"/>
    <property type="molecule type" value="Genomic_DNA"/>
</dbReference>
<dbReference type="InterPro" id="IPR008271">
    <property type="entry name" value="Ser/Thr_kinase_AS"/>
</dbReference>
<proteinExistence type="inferred from homology"/>
<comment type="similarity">
    <text evidence="3">In the N-terminal section; belongs to the leguminous lectin family.</text>
</comment>
<evidence type="ECO:0000256" key="13">
    <source>
        <dbReference type="ARBA" id="ARBA00023136"/>
    </source>
</evidence>
<dbReference type="InterPro" id="IPR013320">
    <property type="entry name" value="ConA-like_dom_sf"/>
</dbReference>
<evidence type="ECO:0000259" key="19">
    <source>
        <dbReference type="PROSITE" id="PS50011"/>
    </source>
</evidence>
<evidence type="ECO:0000256" key="10">
    <source>
        <dbReference type="ARBA" id="ARBA00022777"/>
    </source>
</evidence>
<keyword evidence="13 17" id="KW-0472">Membrane</keyword>
<keyword evidence="9 15" id="KW-0547">Nucleotide-binding</keyword>
<keyword evidence="12 17" id="KW-1133">Transmembrane helix</keyword>
<evidence type="ECO:0000313" key="21">
    <source>
        <dbReference type="Proteomes" id="UP001642487"/>
    </source>
</evidence>
<evidence type="ECO:0000256" key="7">
    <source>
        <dbReference type="ARBA" id="ARBA00022729"/>
    </source>
</evidence>
<dbReference type="Pfam" id="PF00139">
    <property type="entry name" value="Lectin_legB"/>
    <property type="match status" value="1"/>
</dbReference>
<dbReference type="SMART" id="SM00220">
    <property type="entry name" value="S_TKc"/>
    <property type="match status" value="1"/>
</dbReference>
<evidence type="ECO:0000256" key="11">
    <source>
        <dbReference type="ARBA" id="ARBA00022840"/>
    </source>
</evidence>
<comment type="similarity">
    <text evidence="4">In the C-terminal section; belongs to the protein kinase superfamily. Ser/Thr protein kinase family.</text>
</comment>
<organism evidence="20 21">
    <name type="scientific">Citrullus colocynthis</name>
    <name type="common">colocynth</name>
    <dbReference type="NCBI Taxonomy" id="252529"/>
    <lineage>
        <taxon>Eukaryota</taxon>
        <taxon>Viridiplantae</taxon>
        <taxon>Streptophyta</taxon>
        <taxon>Embryophyta</taxon>
        <taxon>Tracheophyta</taxon>
        <taxon>Spermatophyta</taxon>
        <taxon>Magnoliopsida</taxon>
        <taxon>eudicotyledons</taxon>
        <taxon>Gunneridae</taxon>
        <taxon>Pentapetalae</taxon>
        <taxon>rosids</taxon>
        <taxon>fabids</taxon>
        <taxon>Cucurbitales</taxon>
        <taxon>Cucurbitaceae</taxon>
        <taxon>Benincaseae</taxon>
        <taxon>Citrullus</taxon>
    </lineage>
</organism>
<protein>
    <recommendedName>
        <fullName evidence="19">Protein kinase domain-containing protein</fullName>
    </recommendedName>
</protein>
<comment type="similarity">
    <text evidence="2">Belongs to the leguminous lectin family.</text>
</comment>
<keyword evidence="11 15" id="KW-0067">ATP-binding</keyword>
<feature type="region of interest" description="Disordered" evidence="16">
    <location>
        <begin position="661"/>
        <end position="681"/>
    </location>
</feature>
<keyword evidence="6 17" id="KW-0812">Transmembrane</keyword>
<evidence type="ECO:0000256" key="16">
    <source>
        <dbReference type="SAM" id="MobiDB-lite"/>
    </source>
</evidence>
<keyword evidence="8" id="KW-0430">Lectin</keyword>
<evidence type="ECO:0000256" key="12">
    <source>
        <dbReference type="ARBA" id="ARBA00022989"/>
    </source>
</evidence>